<evidence type="ECO:0000256" key="13">
    <source>
        <dbReference type="ARBA" id="ARBA00022993"/>
    </source>
</evidence>
<dbReference type="CDD" id="cd24015">
    <property type="entry name" value="ASKHA_NBD_PanK-III"/>
    <property type="match status" value="1"/>
</dbReference>
<keyword evidence="10 16" id="KW-0418">Kinase</keyword>
<evidence type="ECO:0000256" key="10">
    <source>
        <dbReference type="ARBA" id="ARBA00022777"/>
    </source>
</evidence>
<evidence type="ECO:0000256" key="12">
    <source>
        <dbReference type="ARBA" id="ARBA00022958"/>
    </source>
</evidence>
<evidence type="ECO:0000256" key="16">
    <source>
        <dbReference type="HAMAP-Rule" id="MF_01274"/>
    </source>
</evidence>
<evidence type="ECO:0000256" key="7">
    <source>
        <dbReference type="ARBA" id="ARBA00022490"/>
    </source>
</evidence>
<protein>
    <recommendedName>
        <fullName evidence="15 16">Type III pantothenate kinase</fullName>
        <ecNumber evidence="6 16">2.7.1.33</ecNumber>
    </recommendedName>
    <alternativeName>
        <fullName evidence="16">PanK-III</fullName>
    </alternativeName>
    <alternativeName>
        <fullName evidence="16">Pantothenic acid kinase</fullName>
    </alternativeName>
</protein>
<dbReference type="Gene3D" id="3.30.420.40">
    <property type="match status" value="2"/>
</dbReference>
<dbReference type="HAMAP" id="MF_01274">
    <property type="entry name" value="Pantothen_kinase_3"/>
    <property type="match status" value="1"/>
</dbReference>
<organism evidence="17 18">
    <name type="scientific">Cuneatibacter caecimuris</name>
    <dbReference type="NCBI Taxonomy" id="1796618"/>
    <lineage>
        <taxon>Bacteria</taxon>
        <taxon>Bacillati</taxon>
        <taxon>Bacillota</taxon>
        <taxon>Clostridia</taxon>
        <taxon>Lachnospirales</taxon>
        <taxon>Lachnospiraceae</taxon>
        <taxon>Cuneatibacter</taxon>
    </lineage>
</organism>
<accession>A0A4Q7PQG3</accession>
<dbReference type="PANTHER" id="PTHR34265">
    <property type="entry name" value="TYPE III PANTOTHENATE KINASE"/>
    <property type="match status" value="1"/>
</dbReference>
<keyword evidence="7 16" id="KW-0963">Cytoplasm</keyword>
<dbReference type="GO" id="GO:0046872">
    <property type="term" value="F:metal ion binding"/>
    <property type="evidence" value="ECO:0007669"/>
    <property type="project" value="UniProtKB-KW"/>
</dbReference>
<evidence type="ECO:0000256" key="5">
    <source>
        <dbReference type="ARBA" id="ARBA00011738"/>
    </source>
</evidence>
<reference evidence="17 18" key="1">
    <citation type="submission" date="2019-02" db="EMBL/GenBank/DDBJ databases">
        <title>Genomic Encyclopedia of Type Strains, Phase IV (KMG-IV): sequencing the most valuable type-strain genomes for metagenomic binning, comparative biology and taxonomic classification.</title>
        <authorList>
            <person name="Goeker M."/>
        </authorList>
    </citation>
    <scope>NUCLEOTIDE SEQUENCE [LARGE SCALE GENOMIC DNA]</scope>
    <source>
        <strain evidence="17 18">DSM 29486</strain>
    </source>
</reference>
<dbReference type="InterPro" id="IPR004619">
    <property type="entry name" value="Type_III_PanK"/>
</dbReference>
<comment type="similarity">
    <text evidence="14 16">Belongs to the type III pantothenate kinase family.</text>
</comment>
<dbReference type="NCBIfam" id="TIGR00671">
    <property type="entry name" value="baf"/>
    <property type="match status" value="1"/>
</dbReference>
<keyword evidence="9 16" id="KW-0547">Nucleotide-binding</keyword>
<evidence type="ECO:0000256" key="8">
    <source>
        <dbReference type="ARBA" id="ARBA00022679"/>
    </source>
</evidence>
<feature type="binding site" evidence="16">
    <location>
        <begin position="6"/>
        <end position="13"/>
    </location>
    <ligand>
        <name>ATP</name>
        <dbReference type="ChEBI" id="CHEBI:30616"/>
    </ligand>
</feature>
<evidence type="ECO:0000313" key="17">
    <source>
        <dbReference type="EMBL" id="RZT02566.1"/>
    </source>
</evidence>
<evidence type="ECO:0000256" key="14">
    <source>
        <dbReference type="ARBA" id="ARBA00038036"/>
    </source>
</evidence>
<keyword evidence="18" id="KW-1185">Reference proteome</keyword>
<evidence type="ECO:0000256" key="1">
    <source>
        <dbReference type="ARBA" id="ARBA00001206"/>
    </source>
</evidence>
<comment type="pathway">
    <text evidence="4 16">Cofactor biosynthesis; coenzyme A biosynthesis; CoA from (R)-pantothenate: step 1/5.</text>
</comment>
<dbReference type="EMBL" id="SGXF01000001">
    <property type="protein sequence ID" value="RZT02566.1"/>
    <property type="molecule type" value="Genomic_DNA"/>
</dbReference>
<dbReference type="EC" id="2.7.1.33" evidence="6 16"/>
<feature type="active site" description="Proton acceptor" evidence="16">
    <location>
        <position position="109"/>
    </location>
</feature>
<gene>
    <name evidence="16" type="primary">coaX</name>
    <name evidence="17" type="ORF">EV209_0687</name>
</gene>
<proteinExistence type="inferred from homology"/>
<keyword evidence="16" id="KW-0479">Metal-binding</keyword>
<dbReference type="NCBIfam" id="NF009855">
    <property type="entry name" value="PRK13321.1"/>
    <property type="match status" value="1"/>
</dbReference>
<dbReference type="AlphaFoldDB" id="A0A4Q7PQG3"/>
<keyword evidence="12 16" id="KW-0630">Potassium</keyword>
<evidence type="ECO:0000256" key="9">
    <source>
        <dbReference type="ARBA" id="ARBA00022741"/>
    </source>
</evidence>
<dbReference type="InterPro" id="IPR043129">
    <property type="entry name" value="ATPase_NBD"/>
</dbReference>
<dbReference type="GO" id="GO:0005524">
    <property type="term" value="F:ATP binding"/>
    <property type="evidence" value="ECO:0007669"/>
    <property type="project" value="UniProtKB-UniRule"/>
</dbReference>
<evidence type="ECO:0000256" key="2">
    <source>
        <dbReference type="ARBA" id="ARBA00001958"/>
    </source>
</evidence>
<evidence type="ECO:0000256" key="11">
    <source>
        <dbReference type="ARBA" id="ARBA00022840"/>
    </source>
</evidence>
<comment type="function">
    <text evidence="16">Catalyzes the phosphorylation of pantothenate (Pan), the first step in CoA biosynthesis.</text>
</comment>
<feature type="binding site" evidence="16">
    <location>
        <begin position="107"/>
        <end position="110"/>
    </location>
    <ligand>
        <name>substrate</name>
    </ligand>
</feature>
<sequence>MILAIDIGNSNIVAGGLEGGKVCFVERLSTNRHKTELEYAIDFKNILELHGLTPRSLEGGILTSVVPQISNTVKRSAELLLGRKILQVSPSMNTGISLLVDSPSSLGSDRIVDAVGALSQYPAPLIIFDMGTATTISAIDRDQNYLGGIICPGIRVSLDSLTLHTSQLPGISLEAPPRAIGTNTVDSMKSGIVFGTASMVDGIARRLKSELGEDAEIIATGGLARFILPYCRQQIIYDEDLLLKGLWKLYQLNTA</sequence>
<evidence type="ECO:0000256" key="4">
    <source>
        <dbReference type="ARBA" id="ARBA00005225"/>
    </source>
</evidence>
<evidence type="ECO:0000256" key="15">
    <source>
        <dbReference type="ARBA" id="ARBA00040883"/>
    </source>
</evidence>
<dbReference type="RefSeq" id="WP_130433047.1">
    <property type="nucleotide sequence ID" value="NZ_SGXF01000001.1"/>
</dbReference>
<comment type="catalytic activity">
    <reaction evidence="1 16">
        <text>(R)-pantothenate + ATP = (R)-4'-phosphopantothenate + ADP + H(+)</text>
        <dbReference type="Rhea" id="RHEA:16373"/>
        <dbReference type="ChEBI" id="CHEBI:10986"/>
        <dbReference type="ChEBI" id="CHEBI:15378"/>
        <dbReference type="ChEBI" id="CHEBI:29032"/>
        <dbReference type="ChEBI" id="CHEBI:30616"/>
        <dbReference type="ChEBI" id="CHEBI:456216"/>
        <dbReference type="EC" id="2.7.1.33"/>
    </reaction>
</comment>
<evidence type="ECO:0000313" key="18">
    <source>
        <dbReference type="Proteomes" id="UP000292927"/>
    </source>
</evidence>
<dbReference type="GO" id="GO:0005737">
    <property type="term" value="C:cytoplasm"/>
    <property type="evidence" value="ECO:0007669"/>
    <property type="project" value="UniProtKB-SubCell"/>
</dbReference>
<feature type="binding site" evidence="16">
    <location>
        <position position="129"/>
    </location>
    <ligand>
        <name>K(+)</name>
        <dbReference type="ChEBI" id="CHEBI:29103"/>
    </ligand>
</feature>
<dbReference type="GO" id="GO:0015937">
    <property type="term" value="P:coenzyme A biosynthetic process"/>
    <property type="evidence" value="ECO:0007669"/>
    <property type="project" value="UniProtKB-UniRule"/>
</dbReference>
<dbReference type="GO" id="GO:0004594">
    <property type="term" value="F:pantothenate kinase activity"/>
    <property type="evidence" value="ECO:0007669"/>
    <property type="project" value="UniProtKB-UniRule"/>
</dbReference>
<feature type="binding site" evidence="16">
    <location>
        <position position="132"/>
    </location>
    <ligand>
        <name>ATP</name>
        <dbReference type="ChEBI" id="CHEBI:30616"/>
    </ligand>
</feature>
<dbReference type="Proteomes" id="UP000292927">
    <property type="component" value="Unassembled WGS sequence"/>
</dbReference>
<comment type="caution">
    <text evidence="17">The sequence shown here is derived from an EMBL/GenBank/DDBJ whole genome shotgun (WGS) entry which is preliminary data.</text>
</comment>
<comment type="cofactor">
    <cofactor evidence="16">
        <name>NH4(+)</name>
        <dbReference type="ChEBI" id="CHEBI:28938"/>
    </cofactor>
    <cofactor evidence="16">
        <name>K(+)</name>
        <dbReference type="ChEBI" id="CHEBI:29103"/>
    </cofactor>
    <text evidence="16">A monovalent cation. Ammonium or potassium.</text>
</comment>
<dbReference type="PANTHER" id="PTHR34265:SF1">
    <property type="entry name" value="TYPE III PANTOTHENATE KINASE"/>
    <property type="match status" value="1"/>
</dbReference>
<evidence type="ECO:0000256" key="3">
    <source>
        <dbReference type="ARBA" id="ARBA00004496"/>
    </source>
</evidence>
<evidence type="ECO:0000256" key="6">
    <source>
        <dbReference type="ARBA" id="ARBA00012102"/>
    </source>
</evidence>
<comment type="subunit">
    <text evidence="5 16">Homodimer.</text>
</comment>
<dbReference type="OrthoDB" id="9804707at2"/>
<name>A0A4Q7PQG3_9FIRM</name>
<feature type="binding site" evidence="16">
    <location>
        <position position="184"/>
    </location>
    <ligand>
        <name>substrate</name>
    </ligand>
</feature>
<keyword evidence="13 16" id="KW-0173">Coenzyme A biosynthesis</keyword>
<keyword evidence="11 16" id="KW-0067">ATP-binding</keyword>
<keyword evidence="8 16" id="KW-0808">Transferase</keyword>
<comment type="subcellular location">
    <subcellularLocation>
        <location evidence="3 16">Cytoplasm</location>
    </subcellularLocation>
</comment>
<dbReference type="SUPFAM" id="SSF53067">
    <property type="entry name" value="Actin-like ATPase domain"/>
    <property type="match status" value="2"/>
</dbReference>
<comment type="cofactor">
    <cofactor evidence="2">
        <name>K(+)</name>
        <dbReference type="ChEBI" id="CHEBI:29103"/>
    </cofactor>
</comment>
<dbReference type="Pfam" id="PF03309">
    <property type="entry name" value="Pan_kinase"/>
    <property type="match status" value="1"/>
</dbReference>
<dbReference type="UniPathway" id="UPA00241">
    <property type="reaction ID" value="UER00352"/>
</dbReference>
<comment type="caution">
    <text evidence="16">Lacks conserved residue(s) required for the propagation of feature annotation.</text>
</comment>